<accession>A0A5P1EVP9</accession>
<evidence type="ECO:0008006" key="3">
    <source>
        <dbReference type="Google" id="ProtNLM"/>
    </source>
</evidence>
<name>A0A5P1EVP9_ASPOF</name>
<keyword evidence="2" id="KW-1185">Reference proteome</keyword>
<dbReference type="Gramene" id="ONK70158">
    <property type="protein sequence ID" value="ONK70158"/>
    <property type="gene ID" value="A4U43_C05F30870"/>
</dbReference>
<dbReference type="EMBL" id="CM007385">
    <property type="protein sequence ID" value="ONK70158.1"/>
    <property type="molecule type" value="Genomic_DNA"/>
</dbReference>
<reference evidence="2" key="1">
    <citation type="journal article" date="2017" name="Nat. Commun.">
        <title>The asparagus genome sheds light on the origin and evolution of a young Y chromosome.</title>
        <authorList>
            <person name="Harkess A."/>
            <person name="Zhou J."/>
            <person name="Xu C."/>
            <person name="Bowers J.E."/>
            <person name="Van der Hulst R."/>
            <person name="Ayyampalayam S."/>
            <person name="Mercati F."/>
            <person name="Riccardi P."/>
            <person name="McKain M.R."/>
            <person name="Kakrana A."/>
            <person name="Tang H."/>
            <person name="Ray J."/>
            <person name="Groenendijk J."/>
            <person name="Arikit S."/>
            <person name="Mathioni S.M."/>
            <person name="Nakano M."/>
            <person name="Shan H."/>
            <person name="Telgmann-Rauber A."/>
            <person name="Kanno A."/>
            <person name="Yue Z."/>
            <person name="Chen H."/>
            <person name="Li W."/>
            <person name="Chen Y."/>
            <person name="Xu X."/>
            <person name="Zhang Y."/>
            <person name="Luo S."/>
            <person name="Chen H."/>
            <person name="Gao J."/>
            <person name="Mao Z."/>
            <person name="Pires J.C."/>
            <person name="Luo M."/>
            <person name="Kudrna D."/>
            <person name="Wing R.A."/>
            <person name="Meyers B.C."/>
            <person name="Yi K."/>
            <person name="Kong H."/>
            <person name="Lavrijsen P."/>
            <person name="Sunseri F."/>
            <person name="Falavigna A."/>
            <person name="Ye Y."/>
            <person name="Leebens-Mack J.H."/>
            <person name="Chen G."/>
        </authorList>
    </citation>
    <scope>NUCLEOTIDE SEQUENCE [LARGE SCALE GENOMIC DNA]</scope>
    <source>
        <strain evidence="2">cv. DH0086</strain>
    </source>
</reference>
<dbReference type="InterPro" id="IPR027417">
    <property type="entry name" value="P-loop_NTPase"/>
</dbReference>
<gene>
    <name evidence="1" type="ORF">A4U43_C05F30870</name>
</gene>
<dbReference type="Gene3D" id="3.40.50.300">
    <property type="entry name" value="P-loop containing nucleotide triphosphate hydrolases"/>
    <property type="match status" value="1"/>
</dbReference>
<dbReference type="SUPFAM" id="SSF52540">
    <property type="entry name" value="P-loop containing nucleoside triphosphate hydrolases"/>
    <property type="match status" value="1"/>
</dbReference>
<evidence type="ECO:0000313" key="1">
    <source>
        <dbReference type="EMBL" id="ONK70158.1"/>
    </source>
</evidence>
<protein>
    <recommendedName>
        <fullName evidence="3">DEAD-box RNA helicase Q domain-containing protein</fullName>
    </recommendedName>
</protein>
<evidence type="ECO:0000313" key="2">
    <source>
        <dbReference type="Proteomes" id="UP000243459"/>
    </source>
</evidence>
<organism evidence="1 2">
    <name type="scientific">Asparagus officinalis</name>
    <name type="common">Garden asparagus</name>
    <dbReference type="NCBI Taxonomy" id="4686"/>
    <lineage>
        <taxon>Eukaryota</taxon>
        <taxon>Viridiplantae</taxon>
        <taxon>Streptophyta</taxon>
        <taxon>Embryophyta</taxon>
        <taxon>Tracheophyta</taxon>
        <taxon>Spermatophyta</taxon>
        <taxon>Magnoliopsida</taxon>
        <taxon>Liliopsida</taxon>
        <taxon>Asparagales</taxon>
        <taxon>Asparagaceae</taxon>
        <taxon>Asparagoideae</taxon>
        <taxon>Asparagus</taxon>
    </lineage>
</organism>
<dbReference type="AlphaFoldDB" id="A0A5P1EVP9"/>
<dbReference type="Proteomes" id="UP000243459">
    <property type="component" value="Chromosome 5"/>
</dbReference>
<proteinExistence type="predicted"/>
<sequence>MVIGGECLYNGMVVKHTYYVNLAELGFKEPTPIQRQVIPVLLSLGFKEPTPIQRQAIPGSGEMLAFLCQILMKIKGPGMESNL</sequence>